<evidence type="ECO:0000256" key="2">
    <source>
        <dbReference type="SAM" id="SignalP"/>
    </source>
</evidence>
<dbReference type="AlphaFoldDB" id="A0A9D2KAK4"/>
<evidence type="ECO:0000313" key="4">
    <source>
        <dbReference type="Proteomes" id="UP000824115"/>
    </source>
</evidence>
<dbReference type="EMBL" id="DXAW01000107">
    <property type="protein sequence ID" value="HIZ86061.1"/>
    <property type="molecule type" value="Genomic_DNA"/>
</dbReference>
<keyword evidence="2" id="KW-0732">Signal</keyword>
<dbReference type="Proteomes" id="UP000824115">
    <property type="component" value="Unassembled WGS sequence"/>
</dbReference>
<feature type="signal peptide" evidence="2">
    <location>
        <begin position="1"/>
        <end position="23"/>
    </location>
</feature>
<proteinExistence type="predicted"/>
<feature type="coiled-coil region" evidence="1">
    <location>
        <begin position="34"/>
        <end position="61"/>
    </location>
</feature>
<evidence type="ECO:0000256" key="1">
    <source>
        <dbReference type="SAM" id="Coils"/>
    </source>
</evidence>
<gene>
    <name evidence="3" type="ORF">IAC04_06190</name>
</gene>
<keyword evidence="1" id="KW-0175">Coiled coil</keyword>
<organism evidence="3 4">
    <name type="scientific">Candidatus Coprenecus stercoravium</name>
    <dbReference type="NCBI Taxonomy" id="2840735"/>
    <lineage>
        <taxon>Bacteria</taxon>
        <taxon>Pseudomonadati</taxon>
        <taxon>Bacteroidota</taxon>
        <taxon>Bacteroidia</taxon>
        <taxon>Bacteroidales</taxon>
        <taxon>Rikenellaceae</taxon>
        <taxon>Rikenellaceae incertae sedis</taxon>
        <taxon>Candidatus Coprenecus</taxon>
    </lineage>
</organism>
<evidence type="ECO:0008006" key="5">
    <source>
        <dbReference type="Google" id="ProtNLM"/>
    </source>
</evidence>
<accession>A0A9D2KAK4</accession>
<reference evidence="3" key="1">
    <citation type="journal article" date="2021" name="PeerJ">
        <title>Extensive microbial diversity within the chicken gut microbiome revealed by metagenomics and culture.</title>
        <authorList>
            <person name="Gilroy R."/>
            <person name="Ravi A."/>
            <person name="Getino M."/>
            <person name="Pursley I."/>
            <person name="Horton D.L."/>
            <person name="Alikhan N.F."/>
            <person name="Baker D."/>
            <person name="Gharbi K."/>
            <person name="Hall N."/>
            <person name="Watson M."/>
            <person name="Adriaenssens E.M."/>
            <person name="Foster-Nyarko E."/>
            <person name="Jarju S."/>
            <person name="Secka A."/>
            <person name="Antonio M."/>
            <person name="Oren A."/>
            <person name="Chaudhuri R.R."/>
            <person name="La Ragione R."/>
            <person name="Hildebrand F."/>
            <person name="Pallen M.J."/>
        </authorList>
    </citation>
    <scope>NUCLEOTIDE SEQUENCE</scope>
    <source>
        <strain evidence="3">Gambia16-554</strain>
    </source>
</reference>
<dbReference type="PROSITE" id="PS51257">
    <property type="entry name" value="PROKAR_LIPOPROTEIN"/>
    <property type="match status" value="1"/>
</dbReference>
<feature type="chain" id="PRO_5038658040" description="Lipoprotein" evidence="2">
    <location>
        <begin position="24"/>
        <end position="487"/>
    </location>
</feature>
<name>A0A9D2KAK4_9BACT</name>
<evidence type="ECO:0000313" key="3">
    <source>
        <dbReference type="EMBL" id="HIZ86061.1"/>
    </source>
</evidence>
<sequence>MLKKKYIVALAILSACAVIQSPAQNKRDYYKEFYEQRTSEINKFKDEMARANAEFSDYLRQAWQEFLVKAGRVDPIGPVPDEPVYYEGAPDEHASHGLPSAGRLVVPAVSRTMPAVSAGLLEDGAVAIDFYGLRGYIPFDESMRLPRIMASERGASEGWNVLSGSDYMPTVEAFAAMRERYSLSDWALYTAIKEFTDAVYIQEYVNEKVLTQMFILSQMKYKARVGSAGGELILLLPFSEQIYQMPYISDADEDFYIFSYSRLNSQEPLYTFAEDFSIADQVMNLVIDRQMEVGEENYQPKTLTDWNAILEESAALPLNIPYVRFTLNYPQSDLLTYHKSAVDEALQKAVFTQIRYRILKDGMDKVQAVAFVLGLIQKGFEYKTDYEMFGRSKPLFVEESFYYGSNNCKDRVLIFSWIVKDLLGLDAVMFSYPGHVSCGVALPDDVAGDSYQYEGVRYVMCDPTYIGAPIGATMPKYRDVEPQIVRL</sequence>
<comment type="caution">
    <text evidence="3">The sequence shown here is derived from an EMBL/GenBank/DDBJ whole genome shotgun (WGS) entry which is preliminary data.</text>
</comment>
<protein>
    <recommendedName>
        <fullName evidence="5">Lipoprotein</fullName>
    </recommendedName>
</protein>
<reference evidence="3" key="2">
    <citation type="submission" date="2021-04" db="EMBL/GenBank/DDBJ databases">
        <authorList>
            <person name="Gilroy R."/>
        </authorList>
    </citation>
    <scope>NUCLEOTIDE SEQUENCE</scope>
    <source>
        <strain evidence="3">Gambia16-554</strain>
    </source>
</reference>